<dbReference type="GeneID" id="14907968"/>
<dbReference type="InterPro" id="IPR045888">
    <property type="entry name" value="Erv"/>
</dbReference>
<dbReference type="RefSeq" id="XP_004035301.1">
    <property type="nucleotide sequence ID" value="XM_004035253.1"/>
</dbReference>
<dbReference type="PANTHER" id="PTHR10984">
    <property type="entry name" value="ENDOPLASMIC RETICULUM-GOLGI INTERMEDIATE COMPARTMENT PROTEIN"/>
    <property type="match status" value="1"/>
</dbReference>
<organism evidence="9 10">
    <name type="scientific">Ichthyophthirius multifiliis</name>
    <name type="common">White spot disease agent</name>
    <name type="synonym">Ich</name>
    <dbReference type="NCBI Taxonomy" id="5932"/>
    <lineage>
        <taxon>Eukaryota</taxon>
        <taxon>Sar</taxon>
        <taxon>Alveolata</taxon>
        <taxon>Ciliophora</taxon>
        <taxon>Intramacronucleata</taxon>
        <taxon>Oligohymenophorea</taxon>
        <taxon>Hymenostomatida</taxon>
        <taxon>Ophryoglenina</taxon>
        <taxon>Ichthyophthirius</taxon>
    </lineage>
</organism>
<evidence type="ECO:0000256" key="6">
    <source>
        <dbReference type="SAM" id="Phobius"/>
    </source>
</evidence>
<comment type="subcellular location">
    <subcellularLocation>
        <location evidence="1">Membrane</location>
        <topology evidence="1">Multi-pass membrane protein</topology>
    </subcellularLocation>
</comment>
<accession>G0QSH7</accession>
<gene>
    <name evidence="9" type="ORF">IMG5_101180</name>
</gene>
<keyword evidence="10" id="KW-1185">Reference proteome</keyword>
<keyword evidence="4 6" id="KW-1133">Transmembrane helix</keyword>
<feature type="domain" description="Endoplasmic reticulum vesicle transporter N-terminal" evidence="8">
    <location>
        <begin position="3"/>
        <end position="93"/>
    </location>
</feature>
<name>G0QSH7_ICHMU</name>
<comment type="similarity">
    <text evidence="2">Belongs to the ERGIC family.</text>
</comment>
<dbReference type="GO" id="GO:0016020">
    <property type="term" value="C:membrane"/>
    <property type="evidence" value="ECO:0007669"/>
    <property type="project" value="UniProtKB-SubCell"/>
</dbReference>
<proteinExistence type="inferred from homology"/>
<evidence type="ECO:0000313" key="9">
    <source>
        <dbReference type="EMBL" id="EGR31815.1"/>
    </source>
</evidence>
<dbReference type="PANTHER" id="PTHR10984:SF25">
    <property type="entry name" value="ENDOPLASMIC RETICULUM-GOLGI INTERMEDIATE COMPARTMENT PROTEIN 3"/>
    <property type="match status" value="1"/>
</dbReference>
<feature type="transmembrane region" description="Helical" evidence="6">
    <location>
        <begin position="20"/>
        <end position="39"/>
    </location>
</feature>
<evidence type="ECO:0000256" key="4">
    <source>
        <dbReference type="ARBA" id="ARBA00022989"/>
    </source>
</evidence>
<keyword evidence="5 6" id="KW-0472">Membrane</keyword>
<dbReference type="OrthoDB" id="270930at2759"/>
<dbReference type="OMA" id="GPTHGMY"/>
<dbReference type="InParanoid" id="G0QSH7"/>
<feature type="domain" description="Endoplasmic reticulum vesicle transporter C-terminal" evidence="7">
    <location>
        <begin position="133"/>
        <end position="307"/>
    </location>
</feature>
<reference evidence="9 10" key="1">
    <citation type="submission" date="2011-07" db="EMBL/GenBank/DDBJ databases">
        <authorList>
            <person name="Coyne R."/>
            <person name="Brami D."/>
            <person name="Johnson J."/>
            <person name="Hostetler J."/>
            <person name="Hannick L."/>
            <person name="Clark T."/>
            <person name="Cassidy-Hanley D."/>
            <person name="Inman J."/>
        </authorList>
    </citation>
    <scope>NUCLEOTIDE SEQUENCE [LARGE SCALE GENOMIC DNA]</scope>
    <source>
        <strain evidence="9 10">G5</strain>
    </source>
</reference>
<feature type="transmembrane region" description="Helical" evidence="6">
    <location>
        <begin position="285"/>
        <end position="306"/>
    </location>
</feature>
<dbReference type="Proteomes" id="UP000008983">
    <property type="component" value="Unassembled WGS sequence"/>
</dbReference>
<dbReference type="InterPro" id="IPR039542">
    <property type="entry name" value="Erv_N"/>
</dbReference>
<dbReference type="STRING" id="857967.G0QSH7"/>
<evidence type="ECO:0000313" key="10">
    <source>
        <dbReference type="Proteomes" id="UP000008983"/>
    </source>
</evidence>
<dbReference type="GO" id="GO:0030134">
    <property type="term" value="C:COPII-coated ER to Golgi transport vesicle"/>
    <property type="evidence" value="ECO:0007669"/>
    <property type="project" value="TreeGrafter"/>
</dbReference>
<dbReference type="AlphaFoldDB" id="G0QSH7"/>
<evidence type="ECO:0000259" key="7">
    <source>
        <dbReference type="Pfam" id="PF07970"/>
    </source>
</evidence>
<dbReference type="EMBL" id="GL983812">
    <property type="protein sequence ID" value="EGR31815.1"/>
    <property type="molecule type" value="Genomic_DNA"/>
</dbReference>
<sequence>MNIKSFDMYRKLPSDLTQSTTSGAVVSIICGIIVLILFISELRSFLAIEETSEMFIDIVRGGQKIKVNLDIDFPKFPCDILSLDMQDIMGSHTVNIEGTINKRRISSDGNYFDLLKAGADDSEFNLQRATQAYMDKEGCNISGTMLVNKVPGNFHISSHAYGHVLGQVLSNAGKNTIDLSHKVKHLSFGDEFDLKNIKRQFSQGLLHPMDNKQKDKPQNILNGITYQYYINIVPTTYVDTGNKNYHVYQFTYNSNEQINNHLPTVYYRYDLSPVTVKFSMQKESFLHFLVQICAIIGGIFTVASIVDSIVYRAVLNILKRDASGTIA</sequence>
<evidence type="ECO:0000256" key="1">
    <source>
        <dbReference type="ARBA" id="ARBA00004141"/>
    </source>
</evidence>
<evidence type="ECO:0000259" key="8">
    <source>
        <dbReference type="Pfam" id="PF13850"/>
    </source>
</evidence>
<evidence type="ECO:0000256" key="3">
    <source>
        <dbReference type="ARBA" id="ARBA00022692"/>
    </source>
</evidence>
<dbReference type="Pfam" id="PF13850">
    <property type="entry name" value="ERGIC_N"/>
    <property type="match status" value="1"/>
</dbReference>
<evidence type="ECO:0000256" key="5">
    <source>
        <dbReference type="ARBA" id="ARBA00023136"/>
    </source>
</evidence>
<dbReference type="InterPro" id="IPR012936">
    <property type="entry name" value="Erv_C"/>
</dbReference>
<dbReference type="Pfam" id="PF07970">
    <property type="entry name" value="COPIIcoated_ERV"/>
    <property type="match status" value="1"/>
</dbReference>
<protein>
    <submittedName>
        <fullName evidence="9">Uncharacterized protein</fullName>
    </submittedName>
</protein>
<dbReference type="GO" id="GO:0005783">
    <property type="term" value="C:endoplasmic reticulum"/>
    <property type="evidence" value="ECO:0007669"/>
    <property type="project" value="TreeGrafter"/>
</dbReference>
<dbReference type="eggNOG" id="KOG2667">
    <property type="taxonomic scope" value="Eukaryota"/>
</dbReference>
<keyword evidence="3 6" id="KW-0812">Transmembrane</keyword>
<evidence type="ECO:0000256" key="2">
    <source>
        <dbReference type="ARBA" id="ARBA00005648"/>
    </source>
</evidence>